<organism evidence="2 3">
    <name type="scientific">Micromonospora cathayae</name>
    <dbReference type="NCBI Taxonomy" id="3028804"/>
    <lineage>
        <taxon>Bacteria</taxon>
        <taxon>Bacillati</taxon>
        <taxon>Actinomycetota</taxon>
        <taxon>Actinomycetes</taxon>
        <taxon>Micromonosporales</taxon>
        <taxon>Micromonosporaceae</taxon>
        <taxon>Micromonospora</taxon>
    </lineage>
</organism>
<dbReference type="Proteomes" id="UP001219605">
    <property type="component" value="Chromosome"/>
</dbReference>
<reference evidence="2 3" key="1">
    <citation type="submission" date="2023-02" db="EMBL/GenBank/DDBJ databases">
        <authorList>
            <person name="Mo P."/>
        </authorList>
    </citation>
    <scope>NUCLEOTIDE SEQUENCE [LARGE SCALE GENOMIC DNA]</scope>
    <source>
        <strain evidence="2 3">HUAS 3</strain>
    </source>
</reference>
<keyword evidence="3" id="KW-1185">Reference proteome</keyword>
<keyword evidence="1" id="KW-0472">Membrane</keyword>
<dbReference type="EMBL" id="CP118615">
    <property type="protein sequence ID" value="WDZ86497.1"/>
    <property type="molecule type" value="Genomic_DNA"/>
</dbReference>
<keyword evidence="1" id="KW-0812">Transmembrane</keyword>
<gene>
    <name evidence="2" type="ORF">PVK37_08920</name>
</gene>
<feature type="transmembrane region" description="Helical" evidence="1">
    <location>
        <begin position="193"/>
        <end position="215"/>
    </location>
</feature>
<evidence type="ECO:0000313" key="2">
    <source>
        <dbReference type="EMBL" id="WDZ86497.1"/>
    </source>
</evidence>
<evidence type="ECO:0000313" key="3">
    <source>
        <dbReference type="Proteomes" id="UP001219605"/>
    </source>
</evidence>
<keyword evidence="1" id="KW-1133">Transmembrane helix</keyword>
<dbReference type="RefSeq" id="WP_275033327.1">
    <property type="nucleotide sequence ID" value="NZ_CP118615.1"/>
</dbReference>
<feature type="transmembrane region" description="Helical" evidence="1">
    <location>
        <begin position="45"/>
        <end position="62"/>
    </location>
</feature>
<evidence type="ECO:0008006" key="4">
    <source>
        <dbReference type="Google" id="ProtNLM"/>
    </source>
</evidence>
<feature type="transmembrane region" description="Helical" evidence="1">
    <location>
        <begin position="82"/>
        <end position="105"/>
    </location>
</feature>
<protein>
    <recommendedName>
        <fullName evidence="4">DUF1206 domain-containing protein</fullName>
    </recommendedName>
</protein>
<proteinExistence type="predicted"/>
<name>A0ABY7ZTX2_9ACTN</name>
<feature type="transmembrane region" description="Helical" evidence="1">
    <location>
        <begin position="162"/>
        <end position="181"/>
    </location>
</feature>
<accession>A0ABY7ZTX2</accession>
<evidence type="ECO:0000256" key="1">
    <source>
        <dbReference type="SAM" id="Phobius"/>
    </source>
</evidence>
<sequence length="234" mass="25929">MDQLTMEQRAAELLRSDDVDREDLRFFLSRLLQIQDDQGRDVTRAISRAVVLGVVFVVLAHGDLVEVELLGMKVQDLSDFRYVIPVAMVLLVLRAVVVLRLSLFYRRVLGEVVRSHLPGWHASGLVPLLTPWKGPMSTHASQIRLDAAEHPGIDRLHQVLRAVDSSSGIVAVVAFQAYAFVNLFQDPRIPDVSVGVSLGLSLLLLAFVGAYLRLVRLSGLPGPRRRPSALADDR</sequence>